<name>A0A964E5H2_9PROT</name>
<dbReference type="PROSITE" id="PS00061">
    <property type="entry name" value="ADH_SHORT"/>
    <property type="match status" value="1"/>
</dbReference>
<gene>
    <name evidence="4" type="ORF">ACELLULO517_19845</name>
</gene>
<dbReference type="PANTHER" id="PTHR43669">
    <property type="entry name" value="5-KETO-D-GLUCONATE 5-REDUCTASE"/>
    <property type="match status" value="1"/>
</dbReference>
<organism evidence="4 5">
    <name type="scientific">Acidisoma cellulosilyticum</name>
    <dbReference type="NCBI Taxonomy" id="2802395"/>
    <lineage>
        <taxon>Bacteria</taxon>
        <taxon>Pseudomonadati</taxon>
        <taxon>Pseudomonadota</taxon>
        <taxon>Alphaproteobacteria</taxon>
        <taxon>Acetobacterales</taxon>
        <taxon>Acidocellaceae</taxon>
        <taxon>Acidisoma</taxon>
    </lineage>
</organism>
<dbReference type="Gene3D" id="3.40.225.10">
    <property type="entry name" value="Class II aldolase/adducin N-terminal domain"/>
    <property type="match status" value="1"/>
</dbReference>
<comment type="similarity">
    <text evidence="1">Belongs to the short-chain dehydrogenases/reductases (SDR) family.</text>
</comment>
<dbReference type="InterPro" id="IPR036409">
    <property type="entry name" value="Aldolase_II/adducin_N_sf"/>
</dbReference>
<dbReference type="Proteomes" id="UP000721844">
    <property type="component" value="Unassembled WGS sequence"/>
</dbReference>
<dbReference type="InterPro" id="IPR020904">
    <property type="entry name" value="Sc_DH/Rdtase_CS"/>
</dbReference>
<feature type="domain" description="Class II aldolase/adducin N-terminal" evidence="3">
    <location>
        <begin position="28"/>
        <end position="227"/>
    </location>
</feature>
<evidence type="ECO:0000259" key="3">
    <source>
        <dbReference type="SMART" id="SM01007"/>
    </source>
</evidence>
<dbReference type="InterPro" id="IPR001303">
    <property type="entry name" value="Aldolase_II/adducin_N"/>
</dbReference>
<comment type="caution">
    <text evidence="4">The sequence shown here is derived from an EMBL/GenBank/DDBJ whole genome shotgun (WGS) entry which is preliminary data.</text>
</comment>
<dbReference type="SMART" id="SM01007">
    <property type="entry name" value="Aldolase_II"/>
    <property type="match status" value="1"/>
</dbReference>
<proteinExistence type="inferred from homology"/>
<dbReference type="NCBIfam" id="NF006192">
    <property type="entry name" value="PRK08324.1-6"/>
    <property type="match status" value="1"/>
</dbReference>
<dbReference type="PANTHER" id="PTHR43669:SF3">
    <property type="entry name" value="ALCOHOL DEHYDROGENASE, PUTATIVE (AFU_ORTHOLOGUE AFUA_3G03445)-RELATED"/>
    <property type="match status" value="1"/>
</dbReference>
<dbReference type="AlphaFoldDB" id="A0A964E5H2"/>
<dbReference type="EMBL" id="JAESVA010000007">
    <property type="protein sequence ID" value="MCB8882509.1"/>
    <property type="molecule type" value="Genomic_DNA"/>
</dbReference>
<protein>
    <submittedName>
        <fullName evidence="4">Bifunctional aldolase/short-chain dehydrogenase</fullName>
    </submittedName>
</protein>
<evidence type="ECO:0000256" key="2">
    <source>
        <dbReference type="ARBA" id="ARBA00023002"/>
    </source>
</evidence>
<keyword evidence="5" id="KW-1185">Reference proteome</keyword>
<evidence type="ECO:0000256" key="1">
    <source>
        <dbReference type="ARBA" id="ARBA00006484"/>
    </source>
</evidence>
<dbReference type="RefSeq" id="WP_227309161.1">
    <property type="nucleotide sequence ID" value="NZ_JAESVA010000007.1"/>
</dbReference>
<reference evidence="4 5" key="1">
    <citation type="journal article" date="2021" name="Microorganisms">
        <title>Acidisoma silvae sp. nov. and Acidisomacellulosilytica sp. nov., Two Acidophilic Bacteria Isolated from Decaying Wood, Hydrolyzing Cellulose and Producing Poly-3-hydroxybutyrate.</title>
        <authorList>
            <person name="Mieszkin S."/>
            <person name="Pouder E."/>
            <person name="Uroz S."/>
            <person name="Simon-Colin C."/>
            <person name="Alain K."/>
        </authorList>
    </citation>
    <scope>NUCLEOTIDE SEQUENCE [LARGE SCALE GENOMIC DNA]</scope>
    <source>
        <strain evidence="4 5">HW T5.17</strain>
    </source>
</reference>
<evidence type="ECO:0000313" key="4">
    <source>
        <dbReference type="EMBL" id="MCB8882509.1"/>
    </source>
</evidence>
<dbReference type="Pfam" id="PF13561">
    <property type="entry name" value="adh_short_C2"/>
    <property type="match status" value="1"/>
</dbReference>
<keyword evidence="2" id="KW-0560">Oxidoreductase</keyword>
<dbReference type="InterPro" id="IPR002347">
    <property type="entry name" value="SDR_fam"/>
</dbReference>
<dbReference type="SUPFAM" id="SSF53639">
    <property type="entry name" value="AraD/HMP-PK domain-like"/>
    <property type="match status" value="1"/>
</dbReference>
<dbReference type="SUPFAM" id="SSF51735">
    <property type="entry name" value="NAD(P)-binding Rossmann-fold domains"/>
    <property type="match status" value="1"/>
</dbReference>
<dbReference type="Gene3D" id="3.40.50.720">
    <property type="entry name" value="NAD(P)-binding Rossmann-like Domain"/>
    <property type="match status" value="1"/>
</dbReference>
<dbReference type="Pfam" id="PF00596">
    <property type="entry name" value="Aldolase_II"/>
    <property type="match status" value="1"/>
</dbReference>
<accession>A0A964E5H2</accession>
<dbReference type="GO" id="GO:0016491">
    <property type="term" value="F:oxidoreductase activity"/>
    <property type="evidence" value="ECO:0007669"/>
    <property type="project" value="UniProtKB-KW"/>
</dbReference>
<dbReference type="InterPro" id="IPR036291">
    <property type="entry name" value="NAD(P)-bd_dom_sf"/>
</dbReference>
<sequence length="686" mass="72403">MKSLWSDDDARACVRHYAERGVGEDLALRTYTSRLLGSVPWLVMHGGGNTSVKTQLPDLFGQPVDVLCIKGSGRDLAVIEPDGHPAVRRAPLDQFRKLERMSDEEMVNAQRQNLLDTTAPNPSVETLLHAYLPQKFIDHTHSVVSTAIACLPDAEAVCARIFGGRVGFVPYIMPGFQLAKAAGDAFDRDPSVQGLLLAKHGIFTMGQTAREAYELMIEMVTLMERYVAENGQDNPGLHPVTLPADPAPASAIFPVLRGILAKYAPAGVPTRWLLNHRSSDRILHFVNGSALADYGKRGVATPEQVIRIKSAPAILPAASTSDLANWAAEAETAIADFIADYDDYFARHNARVGGIKKPLDPLPRVLAIPGFGIVGIGKTAQESSISSDVAEAWIDAVLDAEAVGTFESISEADHFDMEYWSLEQAKLGKGAEKPLARQIVAVTGGGGAIGQAVARAFASEGAEIAVLDRDAAAAEATRKLIGGRALALACDVTDAADVARAMAAVATHFGGLDILVSNAGSASTGMMADMPDAVLRQSFELNFFGHQSMARAAVGVMRMQGFGGALLFNVSKQAVNPGANFGAYGTAKAALLALVRQYALEHGAEGIRSNGVNADRIRSGLLNPEMIAARAAARGVSTADYMAGNILGQEVTAQDVAQAFVASALLAKTTGNIITVDGGNVAAMLR</sequence>
<evidence type="ECO:0000313" key="5">
    <source>
        <dbReference type="Proteomes" id="UP000721844"/>
    </source>
</evidence>
<dbReference type="PRINTS" id="PR00081">
    <property type="entry name" value="GDHRDH"/>
</dbReference>